<dbReference type="InterPro" id="IPR036291">
    <property type="entry name" value="NAD(P)-bd_dom_sf"/>
</dbReference>
<comment type="similarity">
    <text evidence="1">Belongs to the Gfo/Idh/MocA family.</text>
</comment>
<organism evidence="5 6">
    <name type="scientific">Thermopolyspora flexuosa</name>
    <dbReference type="NCBI Taxonomy" id="103836"/>
    <lineage>
        <taxon>Bacteria</taxon>
        <taxon>Bacillati</taxon>
        <taxon>Actinomycetota</taxon>
        <taxon>Actinomycetes</taxon>
        <taxon>Streptosporangiales</taxon>
        <taxon>Streptosporangiaceae</taxon>
        <taxon>Thermopolyspora</taxon>
    </lineage>
</organism>
<dbReference type="GO" id="GO:0016491">
    <property type="term" value="F:oxidoreductase activity"/>
    <property type="evidence" value="ECO:0007669"/>
    <property type="project" value="UniProtKB-KW"/>
</dbReference>
<evidence type="ECO:0000256" key="1">
    <source>
        <dbReference type="ARBA" id="ARBA00010928"/>
    </source>
</evidence>
<dbReference type="Gene3D" id="3.40.50.720">
    <property type="entry name" value="NAD(P)-binding Rossmann-like Domain"/>
    <property type="match status" value="1"/>
</dbReference>
<evidence type="ECO:0000313" key="5">
    <source>
        <dbReference type="EMBL" id="TQM76117.1"/>
    </source>
</evidence>
<evidence type="ECO:0000259" key="3">
    <source>
        <dbReference type="Pfam" id="PF01408"/>
    </source>
</evidence>
<dbReference type="InterPro" id="IPR000683">
    <property type="entry name" value="Gfo/Idh/MocA-like_OxRdtase_N"/>
</dbReference>
<dbReference type="Gene3D" id="3.30.360.10">
    <property type="entry name" value="Dihydrodipicolinate Reductase, domain 2"/>
    <property type="match status" value="1"/>
</dbReference>
<dbReference type="PANTHER" id="PTHR22604">
    <property type="entry name" value="OXIDOREDUCTASES"/>
    <property type="match status" value="1"/>
</dbReference>
<evidence type="ECO:0000259" key="4">
    <source>
        <dbReference type="Pfam" id="PF22725"/>
    </source>
</evidence>
<comment type="caution">
    <text evidence="5">The sequence shown here is derived from an EMBL/GenBank/DDBJ whole genome shotgun (WGS) entry which is preliminary data.</text>
</comment>
<keyword evidence="2" id="KW-0560">Oxidoreductase</keyword>
<evidence type="ECO:0000256" key="2">
    <source>
        <dbReference type="ARBA" id="ARBA00023002"/>
    </source>
</evidence>
<accession>A0A543IZW9</accession>
<dbReference type="AlphaFoldDB" id="A0A543IZW9"/>
<dbReference type="Proteomes" id="UP000319213">
    <property type="component" value="Unassembled WGS sequence"/>
</dbReference>
<dbReference type="SUPFAM" id="SSF55347">
    <property type="entry name" value="Glyceraldehyde-3-phosphate dehydrogenase-like, C-terminal domain"/>
    <property type="match status" value="1"/>
</dbReference>
<dbReference type="SUPFAM" id="SSF51735">
    <property type="entry name" value="NAD(P)-binding Rossmann-fold domains"/>
    <property type="match status" value="1"/>
</dbReference>
<name>A0A543IZW9_9ACTN</name>
<dbReference type="GO" id="GO:0000166">
    <property type="term" value="F:nucleotide binding"/>
    <property type="evidence" value="ECO:0007669"/>
    <property type="project" value="InterPro"/>
</dbReference>
<dbReference type="EMBL" id="VFPQ01000001">
    <property type="protein sequence ID" value="TQM76117.1"/>
    <property type="molecule type" value="Genomic_DNA"/>
</dbReference>
<evidence type="ECO:0000313" key="6">
    <source>
        <dbReference type="Proteomes" id="UP000319213"/>
    </source>
</evidence>
<protein>
    <submittedName>
        <fullName evidence="5">Putative dehydrogenase</fullName>
    </submittedName>
</protein>
<reference evidence="5 6" key="1">
    <citation type="submission" date="2019-06" db="EMBL/GenBank/DDBJ databases">
        <title>Sequencing the genomes of 1000 actinobacteria strains.</title>
        <authorList>
            <person name="Klenk H.-P."/>
        </authorList>
    </citation>
    <scope>NUCLEOTIDE SEQUENCE [LARGE SCALE GENOMIC DNA]</scope>
    <source>
        <strain evidence="5 6">DSM 43186</strain>
    </source>
</reference>
<dbReference type="Pfam" id="PF01408">
    <property type="entry name" value="GFO_IDH_MocA"/>
    <property type="match status" value="1"/>
</dbReference>
<keyword evidence="6" id="KW-1185">Reference proteome</keyword>
<dbReference type="PANTHER" id="PTHR22604:SF105">
    <property type="entry name" value="TRANS-1,2-DIHYDROBENZENE-1,2-DIOL DEHYDROGENASE"/>
    <property type="match status" value="1"/>
</dbReference>
<feature type="domain" description="GFO/IDH/MocA-like oxidoreductase" evidence="4">
    <location>
        <begin position="129"/>
        <end position="239"/>
    </location>
</feature>
<dbReference type="Pfam" id="PF22725">
    <property type="entry name" value="GFO_IDH_MocA_C3"/>
    <property type="match status" value="1"/>
</dbReference>
<dbReference type="InterPro" id="IPR055170">
    <property type="entry name" value="GFO_IDH_MocA-like_dom"/>
</dbReference>
<gene>
    <name evidence="5" type="ORF">FHX40_2842</name>
</gene>
<proteinExistence type="inferred from homology"/>
<dbReference type="RefSeq" id="WP_211350260.1">
    <property type="nucleotide sequence ID" value="NZ_BMPV01000001.1"/>
</dbReference>
<dbReference type="InterPro" id="IPR050984">
    <property type="entry name" value="Gfo/Idh/MocA_domain"/>
</dbReference>
<sequence length="323" mass="34470">MLRWGIAATGGIARTVGHVIAAEPDMMVTAVGSRSLDRARALATELGARNAYGSYAELVRDPDVDVVYVATPQSHHLEVAELAIAAGKAVLCEKPLAATLADAEKMVALAREAGVFLMEAMWMRFNPLIRRLQRMVASGEFGRVRSISASFGFPVPERDHRLWNPALGGGALLDLGIYPLGLAQLLLGVPEVMTVTGAMENGVDAEAGILLSYRDGARALLDTSLISPLAGTAQVTGTRMRADLDAPFFATDRMVVTGPDGERREFVLDPGETGYVGEIREVRDRLAEGATESPVMPLDDSLAMMRLLEDARSRVIDPTGAAA</sequence>
<feature type="domain" description="Gfo/Idh/MocA-like oxidoreductase N-terminal" evidence="3">
    <location>
        <begin position="3"/>
        <end position="119"/>
    </location>
</feature>